<sequence length="154" mass="17971">MPDHTDTQCPDGTHKPDDLLVSRDFSENRVFLFLLSTSRVLLLFFLMALLDAFAWHWINMAISVGIGLIGVLLRIFLGLLNHETPNQWLAEPPILILRLILCFLYESDSCVAFKQSLSQEPEQTRHRLPKRPRPRLAGYRLHRRLEDLDDFEEF</sequence>
<evidence type="ECO:0000313" key="2">
    <source>
        <dbReference type="EMBL" id="OCX72617.1"/>
    </source>
</evidence>
<keyword evidence="1" id="KW-1133">Transmembrane helix</keyword>
<gene>
    <name evidence="2" type="ORF">A6M23_09580</name>
</gene>
<protein>
    <submittedName>
        <fullName evidence="2">Uncharacterized protein</fullName>
    </submittedName>
</protein>
<dbReference type="RefSeq" id="WP_065974070.1">
    <property type="nucleotide sequence ID" value="NZ_LWRY01000106.1"/>
</dbReference>
<organism evidence="2 3">
    <name type="scientific">Acidithiobacillus thiooxidans</name>
    <name type="common">Thiobacillus thiooxidans</name>
    <dbReference type="NCBI Taxonomy" id="930"/>
    <lineage>
        <taxon>Bacteria</taxon>
        <taxon>Pseudomonadati</taxon>
        <taxon>Pseudomonadota</taxon>
        <taxon>Acidithiobacillia</taxon>
        <taxon>Acidithiobacillales</taxon>
        <taxon>Acidithiobacillaceae</taxon>
        <taxon>Acidithiobacillus</taxon>
    </lineage>
</organism>
<keyword evidence="3" id="KW-1185">Reference proteome</keyword>
<proteinExistence type="predicted"/>
<evidence type="ECO:0000313" key="3">
    <source>
        <dbReference type="Proteomes" id="UP000095008"/>
    </source>
</evidence>
<keyword evidence="1" id="KW-0472">Membrane</keyword>
<feature type="transmembrane region" description="Helical" evidence="1">
    <location>
        <begin position="30"/>
        <end position="50"/>
    </location>
</feature>
<name>A0A1C2I9I0_ACITH</name>
<accession>A0A1C2I9I0</accession>
<reference evidence="2" key="1">
    <citation type="journal article" date="2016" name="Int. J. Mol. Sci.">
        <title>Comparative genomics of the extreme acidophile Acidithiobacillus thiooxidans reveals intraspecific divergence and niche adaptation.</title>
        <authorList>
            <person name="Zhang X."/>
            <person name="Feng X."/>
            <person name="Tao J."/>
            <person name="Ma L."/>
            <person name="Xiao Y."/>
            <person name="Liang Y."/>
            <person name="Liu X."/>
            <person name="Yin H."/>
        </authorList>
    </citation>
    <scope>NUCLEOTIDE SEQUENCE [LARGE SCALE GENOMIC DNA]</scope>
    <source>
        <strain evidence="2">DXS-W</strain>
    </source>
</reference>
<comment type="caution">
    <text evidence="2">The sequence shown here is derived from an EMBL/GenBank/DDBJ whole genome shotgun (WGS) entry which is preliminary data.</text>
</comment>
<evidence type="ECO:0000256" key="1">
    <source>
        <dbReference type="SAM" id="Phobius"/>
    </source>
</evidence>
<dbReference type="AlphaFoldDB" id="A0A1C2I9I0"/>
<dbReference type="Proteomes" id="UP000095008">
    <property type="component" value="Unassembled WGS sequence"/>
</dbReference>
<dbReference type="EMBL" id="LWRY01000106">
    <property type="protein sequence ID" value="OCX72617.1"/>
    <property type="molecule type" value="Genomic_DNA"/>
</dbReference>
<keyword evidence="1" id="KW-0812">Transmembrane</keyword>
<feature type="transmembrane region" description="Helical" evidence="1">
    <location>
        <begin position="56"/>
        <end position="77"/>
    </location>
</feature>